<evidence type="ECO:0000313" key="3">
    <source>
        <dbReference type="Proteomes" id="UP000266673"/>
    </source>
</evidence>
<evidence type="ECO:0000313" key="2">
    <source>
        <dbReference type="EMBL" id="RIB01830.1"/>
    </source>
</evidence>
<dbReference type="EMBL" id="QKWP01002922">
    <property type="protein sequence ID" value="RIB01830.1"/>
    <property type="molecule type" value="Genomic_DNA"/>
</dbReference>
<feature type="compositionally biased region" description="Polar residues" evidence="1">
    <location>
        <begin position="1"/>
        <end position="21"/>
    </location>
</feature>
<reference evidence="2 3" key="1">
    <citation type="submission" date="2018-06" db="EMBL/GenBank/DDBJ databases">
        <title>Comparative genomics reveals the genomic features of Rhizophagus irregularis, R. cerebriforme, R. diaphanum and Gigaspora rosea, and their symbiotic lifestyle signature.</title>
        <authorList>
            <person name="Morin E."/>
            <person name="San Clemente H."/>
            <person name="Chen E.C.H."/>
            <person name="De La Providencia I."/>
            <person name="Hainaut M."/>
            <person name="Kuo A."/>
            <person name="Kohler A."/>
            <person name="Murat C."/>
            <person name="Tang N."/>
            <person name="Roy S."/>
            <person name="Loubradou J."/>
            <person name="Henrissat B."/>
            <person name="Grigoriev I.V."/>
            <person name="Corradi N."/>
            <person name="Roux C."/>
            <person name="Martin F.M."/>
        </authorList>
    </citation>
    <scope>NUCLEOTIDE SEQUENCE [LARGE SCALE GENOMIC DNA]</scope>
    <source>
        <strain evidence="2 3">DAOM 194757</strain>
    </source>
</reference>
<sequence length="166" mass="18583">MTNNINTVQSMQIGSSSGASDNRSDIDLIVEDVNFSTPRTSKRPCRIKSRYSNQSTNLPPVNVEPAKLIQTQITPVNLNPGMVQNQKGKGKLSDLALNYLEPAAIDNTQDRRTRVEDAPDDEDEALIEPILEEVPKKLKVEGLQRKVKNNISLNKISYLLYWGFQS</sequence>
<dbReference type="OrthoDB" id="2446113at2759"/>
<keyword evidence="3" id="KW-1185">Reference proteome</keyword>
<feature type="region of interest" description="Disordered" evidence="1">
    <location>
        <begin position="1"/>
        <end position="23"/>
    </location>
</feature>
<organism evidence="2 3">
    <name type="scientific">Gigaspora rosea</name>
    <dbReference type="NCBI Taxonomy" id="44941"/>
    <lineage>
        <taxon>Eukaryota</taxon>
        <taxon>Fungi</taxon>
        <taxon>Fungi incertae sedis</taxon>
        <taxon>Mucoromycota</taxon>
        <taxon>Glomeromycotina</taxon>
        <taxon>Glomeromycetes</taxon>
        <taxon>Diversisporales</taxon>
        <taxon>Gigasporaceae</taxon>
        <taxon>Gigaspora</taxon>
    </lineage>
</organism>
<name>A0A397TUX5_9GLOM</name>
<dbReference type="Proteomes" id="UP000266673">
    <property type="component" value="Unassembled WGS sequence"/>
</dbReference>
<protein>
    <submittedName>
        <fullName evidence="2">Uncharacterized protein</fullName>
    </submittedName>
</protein>
<accession>A0A397TUX5</accession>
<gene>
    <name evidence="2" type="ORF">C2G38_2229569</name>
</gene>
<dbReference type="AlphaFoldDB" id="A0A397TUX5"/>
<comment type="caution">
    <text evidence="2">The sequence shown here is derived from an EMBL/GenBank/DDBJ whole genome shotgun (WGS) entry which is preliminary data.</text>
</comment>
<evidence type="ECO:0000256" key="1">
    <source>
        <dbReference type="SAM" id="MobiDB-lite"/>
    </source>
</evidence>
<proteinExistence type="predicted"/>